<dbReference type="SUPFAM" id="SSF51658">
    <property type="entry name" value="Xylose isomerase-like"/>
    <property type="match status" value="1"/>
</dbReference>
<dbReference type="Pfam" id="PF01261">
    <property type="entry name" value="AP_endonuc_2"/>
    <property type="match status" value="1"/>
</dbReference>
<dbReference type="PANTHER" id="PTHR12110">
    <property type="entry name" value="HYDROXYPYRUVATE ISOMERASE"/>
    <property type="match status" value="1"/>
</dbReference>
<organism evidence="2 3">
    <name type="scientific">Arcticibacterium luteifluviistationis</name>
    <dbReference type="NCBI Taxonomy" id="1784714"/>
    <lineage>
        <taxon>Bacteria</taxon>
        <taxon>Pseudomonadati</taxon>
        <taxon>Bacteroidota</taxon>
        <taxon>Cytophagia</taxon>
        <taxon>Cytophagales</taxon>
        <taxon>Leadbetterellaceae</taxon>
        <taxon>Arcticibacterium</taxon>
    </lineage>
</organism>
<dbReference type="KEGG" id="als:DJ013_19960"/>
<name>A0A2Z4GHN6_9BACT</name>
<evidence type="ECO:0000259" key="1">
    <source>
        <dbReference type="Pfam" id="PF01261"/>
    </source>
</evidence>
<dbReference type="InterPro" id="IPR036237">
    <property type="entry name" value="Xyl_isomerase-like_sf"/>
</dbReference>
<dbReference type="InterPro" id="IPR013022">
    <property type="entry name" value="Xyl_isomerase-like_TIM-brl"/>
</dbReference>
<reference evidence="2 3" key="1">
    <citation type="submission" date="2018-05" db="EMBL/GenBank/DDBJ databases">
        <title>Complete genome sequence of Arcticibacterium luteifluviistationis SM1504T, a cytophagaceae bacterium isolated from Arctic surface seawater.</title>
        <authorList>
            <person name="Li Y."/>
            <person name="Qin Q.-L."/>
        </authorList>
    </citation>
    <scope>NUCLEOTIDE SEQUENCE [LARGE SCALE GENOMIC DNA]</scope>
    <source>
        <strain evidence="2 3">SM1504</strain>
    </source>
</reference>
<dbReference type="Proteomes" id="UP000249873">
    <property type="component" value="Chromosome"/>
</dbReference>
<keyword evidence="3" id="KW-1185">Reference proteome</keyword>
<proteinExistence type="predicted"/>
<feature type="domain" description="Xylose isomerase-like TIM barrel" evidence="1">
    <location>
        <begin position="34"/>
        <end position="258"/>
    </location>
</feature>
<keyword evidence="2" id="KW-0413">Isomerase</keyword>
<dbReference type="Gene3D" id="3.20.20.150">
    <property type="entry name" value="Divalent-metal-dependent TIM barrel enzymes"/>
    <property type="match status" value="1"/>
</dbReference>
<evidence type="ECO:0000313" key="2">
    <source>
        <dbReference type="EMBL" id="AWW00324.1"/>
    </source>
</evidence>
<accession>A0A2Z4GHN6</accession>
<dbReference type="PANTHER" id="PTHR12110:SF41">
    <property type="entry name" value="INOSOSE DEHYDRATASE"/>
    <property type="match status" value="1"/>
</dbReference>
<dbReference type="AlphaFoldDB" id="A0A2Z4GHN6"/>
<dbReference type="OrthoDB" id="9779184at2"/>
<dbReference type="RefSeq" id="WP_111373690.1">
    <property type="nucleotide sequence ID" value="NZ_CP029480.1"/>
</dbReference>
<dbReference type="EMBL" id="CP029480">
    <property type="protein sequence ID" value="AWW00324.1"/>
    <property type="molecule type" value="Genomic_DNA"/>
</dbReference>
<sequence length="275" mass="30743">MNNKLPFRFGSEVYTWFMSGDGETHKGQLGHMIEIIAKAGFTGIQPIFTWMGDLVNPELLADKLKEQGIELAALALAQDWNGAKETDEEKIVADNAIALLEHFPGAMLNTVQIPTGRHDIETRRKSLVNIVNTVSKRAADKGIPCSYHPNSPHTSIIRTEEDYKIVLESLDTTVTGWTPDVGHIINGGMDPLSKMKEYQSLINHVHYKDWDGNPEFVLMGKGKVELLEITQWLKDINYGGWIICEDEGSLALEDPDAVTIHDGQWIVNDLIPKLK</sequence>
<gene>
    <name evidence="2" type="ORF">DJ013_19960</name>
</gene>
<evidence type="ECO:0000313" key="3">
    <source>
        <dbReference type="Proteomes" id="UP000249873"/>
    </source>
</evidence>
<dbReference type="GO" id="GO:0016853">
    <property type="term" value="F:isomerase activity"/>
    <property type="evidence" value="ECO:0007669"/>
    <property type="project" value="UniProtKB-KW"/>
</dbReference>
<protein>
    <submittedName>
        <fullName evidence="2">Xylose isomerase</fullName>
    </submittedName>
</protein>
<dbReference type="InterPro" id="IPR050312">
    <property type="entry name" value="IolE/XylAMocC-like"/>
</dbReference>